<dbReference type="Proteomes" id="UP000694865">
    <property type="component" value="Unplaced"/>
</dbReference>
<keyword evidence="6 7" id="KW-0503">Monooxygenase</keyword>
<evidence type="ECO:0000313" key="9">
    <source>
        <dbReference type="Proteomes" id="UP000694865"/>
    </source>
</evidence>
<gene>
    <name evidence="10" type="primary">LOC100376199</name>
</gene>
<keyword evidence="3 7" id="KW-0479">Metal-binding</keyword>
<evidence type="ECO:0000256" key="2">
    <source>
        <dbReference type="ARBA" id="ARBA00022617"/>
    </source>
</evidence>
<dbReference type="SUPFAM" id="SSF48264">
    <property type="entry name" value="Cytochrome P450"/>
    <property type="match status" value="1"/>
</dbReference>
<dbReference type="PANTHER" id="PTHR24289:SF1">
    <property type="entry name" value="STEROID 17-ALPHA-HYDROXYLASE_17,20 LYASE"/>
    <property type="match status" value="1"/>
</dbReference>
<protein>
    <submittedName>
        <fullName evidence="10">Cytochrome P450 1B1-like</fullName>
    </submittedName>
</protein>
<comment type="similarity">
    <text evidence="1 7">Belongs to the cytochrome P450 family.</text>
</comment>
<dbReference type="InterPro" id="IPR002401">
    <property type="entry name" value="Cyt_P450_E_grp-I"/>
</dbReference>
<evidence type="ECO:0000256" key="4">
    <source>
        <dbReference type="ARBA" id="ARBA00023002"/>
    </source>
</evidence>
<keyword evidence="2 7" id="KW-0349">Heme</keyword>
<dbReference type="Gene3D" id="1.10.630.10">
    <property type="entry name" value="Cytochrome P450"/>
    <property type="match status" value="1"/>
</dbReference>
<reference evidence="10" key="1">
    <citation type="submission" date="2025-08" db="UniProtKB">
        <authorList>
            <consortium name="RefSeq"/>
        </authorList>
    </citation>
    <scope>IDENTIFICATION</scope>
    <source>
        <tissue evidence="10">Testes</tissue>
    </source>
</reference>
<evidence type="ECO:0000256" key="8">
    <source>
        <dbReference type="SAM" id="Phobius"/>
    </source>
</evidence>
<keyword evidence="5 7" id="KW-0408">Iron</keyword>
<dbReference type="PROSITE" id="PS00086">
    <property type="entry name" value="CYTOCHROME_P450"/>
    <property type="match status" value="1"/>
</dbReference>
<evidence type="ECO:0000313" key="10">
    <source>
        <dbReference type="RefSeq" id="XP_002731729.2"/>
    </source>
</evidence>
<keyword evidence="8" id="KW-0812">Transmembrane</keyword>
<organism evidence="9 10">
    <name type="scientific">Saccoglossus kowalevskii</name>
    <name type="common">Acorn worm</name>
    <dbReference type="NCBI Taxonomy" id="10224"/>
    <lineage>
        <taxon>Eukaryota</taxon>
        <taxon>Metazoa</taxon>
        <taxon>Hemichordata</taxon>
        <taxon>Enteropneusta</taxon>
        <taxon>Harrimaniidae</taxon>
        <taxon>Saccoglossus</taxon>
    </lineage>
</organism>
<evidence type="ECO:0000256" key="5">
    <source>
        <dbReference type="ARBA" id="ARBA00023004"/>
    </source>
</evidence>
<dbReference type="PRINTS" id="PR00463">
    <property type="entry name" value="EP450I"/>
</dbReference>
<keyword evidence="9" id="KW-1185">Reference proteome</keyword>
<evidence type="ECO:0000256" key="7">
    <source>
        <dbReference type="RuleBase" id="RU000461"/>
    </source>
</evidence>
<keyword evidence="8" id="KW-1133">Transmembrane helix</keyword>
<name>A0ABM0GK99_SACKO</name>
<dbReference type="InterPro" id="IPR036396">
    <property type="entry name" value="Cyt_P450_sf"/>
</dbReference>
<dbReference type="RefSeq" id="XP_002731729.2">
    <property type="nucleotide sequence ID" value="XM_002731683.2"/>
</dbReference>
<feature type="transmembrane region" description="Helical" evidence="8">
    <location>
        <begin position="306"/>
        <end position="327"/>
    </location>
</feature>
<dbReference type="InterPro" id="IPR017972">
    <property type="entry name" value="Cyt_P450_CS"/>
</dbReference>
<sequence length="502" mass="57441">MAMWMEITVSMSNLQCVLALITVLLVVILTRIMRTTSIRGMPGPIGWPVVGSLFSLGDLPCLTLTNMAKQYGDVFQIQLGNTNVVILNGAEAIREALFKKAAVFAGRPNFYTMMKNNGTGSDFAYSSYSEIWKKQKRMIESSLKIFVVDRQRELEDLVVMETTKMIRIVTEKNGKAVDMRQHIHNAVAKISCLVYYSKNYDYDNDDFTNLISCDEYFHDAIRSMGNPHDFLPVLRILPSRIQNRFDELVLFQKRFVSDIMAEHKEIESGIPRDIMDNMLLIRNTGDPSDAKKVWSHEHICNILCNMFGAGVFGISHAIYLLILHMIIYPEVQNKLLYDIDDVVSRKRLPQLSDRTKLPYSYAVVYEVMRVTSVSSPAVPHCTMDNTNIFGYDIPKGTPLIPNIWSANYDEAIWDEPHQFRPERFLSDDGSLNKKTVAQMMAFGVGKRRCPGEQMAVTLTHLIFVILLHQCRFDKIQGDIPQVKFRDGLQLREDPFRVIVTQR</sequence>
<dbReference type="PRINTS" id="PR00385">
    <property type="entry name" value="P450"/>
</dbReference>
<keyword evidence="8" id="KW-0472">Membrane</keyword>
<evidence type="ECO:0000256" key="3">
    <source>
        <dbReference type="ARBA" id="ARBA00022723"/>
    </source>
</evidence>
<dbReference type="InterPro" id="IPR001128">
    <property type="entry name" value="Cyt_P450"/>
</dbReference>
<accession>A0ABM0GK99</accession>
<evidence type="ECO:0000256" key="6">
    <source>
        <dbReference type="ARBA" id="ARBA00023033"/>
    </source>
</evidence>
<dbReference type="Pfam" id="PF00067">
    <property type="entry name" value="p450"/>
    <property type="match status" value="1"/>
</dbReference>
<proteinExistence type="inferred from homology"/>
<dbReference type="GeneID" id="100376199"/>
<dbReference type="PANTHER" id="PTHR24289">
    <property type="entry name" value="STEROID 17-ALPHA-HYDROXYLASE/17,20 LYASE"/>
    <property type="match status" value="1"/>
</dbReference>
<evidence type="ECO:0000256" key="1">
    <source>
        <dbReference type="ARBA" id="ARBA00010617"/>
    </source>
</evidence>
<keyword evidence="4 7" id="KW-0560">Oxidoreductase</keyword>